<evidence type="ECO:0000313" key="1">
    <source>
        <dbReference type="EMBL" id="SMF94925.1"/>
    </source>
</evidence>
<proteinExistence type="predicted"/>
<dbReference type="EMBL" id="FXAM01000001">
    <property type="protein sequence ID" value="SMF94925.1"/>
    <property type="molecule type" value="Genomic_DNA"/>
</dbReference>
<organism evidence="1 2">
    <name type="scientific">Methylomagnum ishizawai</name>
    <dbReference type="NCBI Taxonomy" id="1760988"/>
    <lineage>
        <taxon>Bacteria</taxon>
        <taxon>Pseudomonadati</taxon>
        <taxon>Pseudomonadota</taxon>
        <taxon>Gammaproteobacteria</taxon>
        <taxon>Methylococcales</taxon>
        <taxon>Methylococcaceae</taxon>
        <taxon>Methylomagnum</taxon>
    </lineage>
</organism>
<dbReference type="AlphaFoldDB" id="A0A1Y6D4N7"/>
<dbReference type="RefSeq" id="WP_085212726.1">
    <property type="nucleotide sequence ID" value="NZ_FXAM01000001.1"/>
</dbReference>
<evidence type="ECO:0000313" key="2">
    <source>
        <dbReference type="Proteomes" id="UP000192923"/>
    </source>
</evidence>
<keyword evidence="2" id="KW-1185">Reference proteome</keyword>
<reference evidence="1 2" key="1">
    <citation type="submission" date="2016-12" db="EMBL/GenBank/DDBJ databases">
        <authorList>
            <person name="Song W.-J."/>
            <person name="Kurnit D.M."/>
        </authorList>
    </citation>
    <scope>NUCLEOTIDE SEQUENCE [LARGE SCALE GENOMIC DNA]</scope>
    <source>
        <strain evidence="1 2">175</strain>
    </source>
</reference>
<dbReference type="STRING" id="1760988.SAMN02949497_2264"/>
<dbReference type="Proteomes" id="UP000192923">
    <property type="component" value="Unassembled WGS sequence"/>
</dbReference>
<sequence>MRKPFFQARALLRFPVSRPLGKSLVAALVLGIGGAEPRLFIDGVTAATTKPDPVPPTVVITAADGSSVKGIVAVKEGETVTLDIKVYDPRDTQGLYHDFSLQALPANTPPGASLAFNALKGLGRYTWTAAAGDAARYPNTTITFVASNTYLGGTTKQQVTLSLGDLPTPVFSTAIPTQQTAEVGKRLKFPLTVSSPSSKVRIKASRLPPGATLGPTRKTPNTQQWTAVLKWKPKAKHTGHSYTTTFTAIGKNGSTALQSTLGVTFTAATLLIQQARWNADSSQLTVTGKGPKGQSISLGFSPDGTALTNVPISVDGQGLWSHSLQVEAANAPCAVQARTGNQTATLAVDSAPAACVATPVCTDPAQWHPEDNGVPAQCM</sequence>
<accession>A0A1Y6D4N7</accession>
<gene>
    <name evidence="1" type="ORF">SAMN02949497_2264</name>
</gene>
<protein>
    <submittedName>
        <fullName evidence="1">Uncharacterized protein</fullName>
    </submittedName>
</protein>
<name>A0A1Y6D4N7_9GAMM</name>